<evidence type="ECO:0000259" key="10">
    <source>
        <dbReference type="PROSITE" id="PS00624"/>
    </source>
</evidence>
<feature type="active site" description="Proton donor" evidence="6">
    <location>
        <position position="551"/>
    </location>
</feature>
<dbReference type="PANTHER" id="PTHR11552:SF201">
    <property type="entry name" value="GLUCOSE-METHANOL-CHOLINE OXIDOREDUCTASE N-TERMINAL DOMAIN-CONTAINING PROTEIN"/>
    <property type="match status" value="1"/>
</dbReference>
<comment type="cofactor">
    <cofactor evidence="1 7">
        <name>FAD</name>
        <dbReference type="ChEBI" id="CHEBI:57692"/>
    </cofactor>
</comment>
<feature type="binding site" evidence="7">
    <location>
        <position position="95"/>
    </location>
    <ligand>
        <name>FAD</name>
        <dbReference type="ChEBI" id="CHEBI:57692"/>
    </ligand>
</feature>
<organism evidence="11 12">
    <name type="scientific">Chaetomidium leptoderma</name>
    <dbReference type="NCBI Taxonomy" id="669021"/>
    <lineage>
        <taxon>Eukaryota</taxon>
        <taxon>Fungi</taxon>
        <taxon>Dikarya</taxon>
        <taxon>Ascomycota</taxon>
        <taxon>Pezizomycotina</taxon>
        <taxon>Sordariomycetes</taxon>
        <taxon>Sordariomycetidae</taxon>
        <taxon>Sordariales</taxon>
        <taxon>Chaetomiaceae</taxon>
        <taxon>Chaetomidium</taxon>
    </lineage>
</organism>
<evidence type="ECO:0000256" key="7">
    <source>
        <dbReference type="PIRSR" id="PIRSR000137-2"/>
    </source>
</evidence>
<evidence type="ECO:0000256" key="5">
    <source>
        <dbReference type="ARBA" id="ARBA00023002"/>
    </source>
</evidence>
<evidence type="ECO:0000256" key="1">
    <source>
        <dbReference type="ARBA" id="ARBA00001974"/>
    </source>
</evidence>
<feature type="binding site" evidence="7">
    <location>
        <begin position="550"/>
        <end position="551"/>
    </location>
    <ligand>
        <name>FAD</name>
        <dbReference type="ChEBI" id="CHEBI:57692"/>
    </ligand>
</feature>
<comment type="caution">
    <text evidence="11">The sequence shown here is derived from an EMBL/GenBank/DDBJ whole genome shotgun (WGS) entry which is preliminary data.</text>
</comment>
<gene>
    <name evidence="11" type="ORF">C8A00DRAFT_45140</name>
</gene>
<evidence type="ECO:0000313" key="11">
    <source>
        <dbReference type="EMBL" id="KAK4151692.1"/>
    </source>
</evidence>
<evidence type="ECO:0000256" key="2">
    <source>
        <dbReference type="ARBA" id="ARBA00010790"/>
    </source>
</evidence>
<reference evidence="11" key="1">
    <citation type="journal article" date="2023" name="Mol. Phylogenet. Evol.">
        <title>Genome-scale phylogeny and comparative genomics of the fungal order Sordariales.</title>
        <authorList>
            <person name="Hensen N."/>
            <person name="Bonometti L."/>
            <person name="Westerberg I."/>
            <person name="Brannstrom I.O."/>
            <person name="Guillou S."/>
            <person name="Cros-Aarteil S."/>
            <person name="Calhoun S."/>
            <person name="Haridas S."/>
            <person name="Kuo A."/>
            <person name="Mondo S."/>
            <person name="Pangilinan J."/>
            <person name="Riley R."/>
            <person name="LaButti K."/>
            <person name="Andreopoulos B."/>
            <person name="Lipzen A."/>
            <person name="Chen C."/>
            <person name="Yan M."/>
            <person name="Daum C."/>
            <person name="Ng V."/>
            <person name="Clum A."/>
            <person name="Steindorff A."/>
            <person name="Ohm R.A."/>
            <person name="Martin F."/>
            <person name="Silar P."/>
            <person name="Natvig D.O."/>
            <person name="Lalanne C."/>
            <person name="Gautier V."/>
            <person name="Ament-Velasquez S.L."/>
            <person name="Kruys A."/>
            <person name="Hutchinson M.I."/>
            <person name="Powell A.J."/>
            <person name="Barry K."/>
            <person name="Miller A.N."/>
            <person name="Grigoriev I.V."/>
            <person name="Debuchy R."/>
            <person name="Gladieux P."/>
            <person name="Hiltunen Thoren M."/>
            <person name="Johannesson H."/>
        </authorList>
    </citation>
    <scope>NUCLEOTIDE SEQUENCE</scope>
    <source>
        <strain evidence="11">CBS 538.74</strain>
    </source>
</reference>
<keyword evidence="4 7" id="KW-0274">FAD</keyword>
<dbReference type="Pfam" id="PF05199">
    <property type="entry name" value="GMC_oxred_C"/>
    <property type="match status" value="1"/>
</dbReference>
<feature type="binding site" evidence="7">
    <location>
        <position position="244"/>
    </location>
    <ligand>
        <name>FAD</name>
        <dbReference type="ChEBI" id="CHEBI:57692"/>
    </ligand>
</feature>
<dbReference type="SUPFAM" id="SSF51905">
    <property type="entry name" value="FAD/NAD(P)-binding domain"/>
    <property type="match status" value="1"/>
</dbReference>
<keyword evidence="3 8" id="KW-0285">Flavoprotein</keyword>
<dbReference type="GO" id="GO:0016614">
    <property type="term" value="F:oxidoreductase activity, acting on CH-OH group of donors"/>
    <property type="evidence" value="ECO:0007669"/>
    <property type="project" value="InterPro"/>
</dbReference>
<feature type="domain" description="Glucose-methanol-choline oxidoreductase N-terminal" evidence="10">
    <location>
        <begin position="288"/>
        <end position="302"/>
    </location>
</feature>
<feature type="active site" description="Proton acceptor" evidence="6">
    <location>
        <position position="596"/>
    </location>
</feature>
<dbReference type="InterPro" id="IPR012132">
    <property type="entry name" value="GMC_OxRdtase"/>
</dbReference>
<evidence type="ECO:0000313" key="12">
    <source>
        <dbReference type="Proteomes" id="UP001302745"/>
    </source>
</evidence>
<evidence type="ECO:0000256" key="4">
    <source>
        <dbReference type="ARBA" id="ARBA00022827"/>
    </source>
</evidence>
<proteinExistence type="inferred from homology"/>
<dbReference type="PIRSF" id="PIRSF000137">
    <property type="entry name" value="Alcohol_oxidase"/>
    <property type="match status" value="1"/>
</dbReference>
<dbReference type="PROSITE" id="PS00623">
    <property type="entry name" value="GMC_OXRED_1"/>
    <property type="match status" value="1"/>
</dbReference>
<dbReference type="InterPro" id="IPR000172">
    <property type="entry name" value="GMC_OxRdtase_N"/>
</dbReference>
<keyword evidence="5" id="KW-0560">Oxidoreductase</keyword>
<evidence type="ECO:0000256" key="6">
    <source>
        <dbReference type="PIRSR" id="PIRSR000137-1"/>
    </source>
</evidence>
<feature type="domain" description="Glucose-methanol-choline oxidoreductase N-terminal" evidence="9">
    <location>
        <begin position="93"/>
        <end position="116"/>
    </location>
</feature>
<dbReference type="Gene3D" id="3.50.50.60">
    <property type="entry name" value="FAD/NAD(P)-binding domain"/>
    <property type="match status" value="1"/>
</dbReference>
<dbReference type="Proteomes" id="UP001302745">
    <property type="component" value="Unassembled WGS sequence"/>
</dbReference>
<dbReference type="GO" id="GO:0050660">
    <property type="term" value="F:flavin adenine dinucleotide binding"/>
    <property type="evidence" value="ECO:0007669"/>
    <property type="project" value="InterPro"/>
</dbReference>
<dbReference type="EMBL" id="MU857004">
    <property type="protein sequence ID" value="KAK4151692.1"/>
    <property type="molecule type" value="Genomic_DNA"/>
</dbReference>
<dbReference type="InterPro" id="IPR036188">
    <property type="entry name" value="FAD/NAD-bd_sf"/>
</dbReference>
<keyword evidence="12" id="KW-1185">Reference proteome</keyword>
<dbReference type="Pfam" id="PF00732">
    <property type="entry name" value="GMC_oxred_N"/>
    <property type="match status" value="1"/>
</dbReference>
<protein>
    <recommendedName>
        <fullName evidence="9 10">Glucose-methanol-choline oxidoreductase N-terminal domain-containing protein</fullName>
    </recommendedName>
</protein>
<dbReference type="SUPFAM" id="SSF54373">
    <property type="entry name" value="FAD-linked reductases, C-terminal domain"/>
    <property type="match status" value="1"/>
</dbReference>
<name>A0AAN6VI54_9PEZI</name>
<dbReference type="PANTHER" id="PTHR11552">
    <property type="entry name" value="GLUCOSE-METHANOL-CHOLINE GMC OXIDOREDUCTASE"/>
    <property type="match status" value="1"/>
</dbReference>
<accession>A0AAN6VI54</accession>
<sequence>MDHPRLTAEEFAKKRFDYLIVGGGTAGLVVAARLSEHPDLTVGVLEAGSLAVGDSFVDYPGLAGRALGTNRDWCFDTTPQPGLDGRTLPWARGKVLGGSSALNYMTWNRAARQDYDDWRELGNPGWGWDDLQPWFKKSENFHEPSEAIQRATRVGLHDGIVGHDGPVQVSYPGEFTASHELWHRTMNSVGVESNDSHLGGSNIGCWTSVVSVDPQTVTRSYAATAYYQPNASRSNLLVLTRAEVRQVLLAKTVTDDAADGWRAEGVLFAHGGAQFSAFASREVIVSAGSVQSPQILELSGIGSSAVLSAAGIPVKVENPNVGENLQDHLTTTMVFEVDSSLPNPDDLQKDAVLAAAREEYARTRTGPLAILPVSVSYVPAARFTTPEAIQTLLSSFSSAAAPEDSATADRDALLRRRFATRSDELGHVEFIFDLGNWGIDCPSDASGLKKYASMLQILQYPFSKGSVHIRPSDSYGDLKSRLVIDPQYLAGPHGRLDLEMAVHAHRFAEKICSAEPLASIIRAQVWPAKADTESDDDLRAWLKRVVTTDWHPVGTCAMGGKAGARGGVVDERLCVYGVHGLRVVDASIMPIQISAHLQATVYAIGEKAAAMILEDCGILG</sequence>
<evidence type="ECO:0000259" key="9">
    <source>
        <dbReference type="PROSITE" id="PS00623"/>
    </source>
</evidence>
<evidence type="ECO:0000256" key="3">
    <source>
        <dbReference type="ARBA" id="ARBA00022630"/>
    </source>
</evidence>
<dbReference type="AlphaFoldDB" id="A0AAN6VI54"/>
<reference evidence="11" key="2">
    <citation type="submission" date="2023-05" db="EMBL/GenBank/DDBJ databases">
        <authorList>
            <consortium name="Lawrence Berkeley National Laboratory"/>
            <person name="Steindorff A."/>
            <person name="Hensen N."/>
            <person name="Bonometti L."/>
            <person name="Westerberg I."/>
            <person name="Brannstrom I.O."/>
            <person name="Guillou S."/>
            <person name="Cros-Aarteil S."/>
            <person name="Calhoun S."/>
            <person name="Haridas S."/>
            <person name="Kuo A."/>
            <person name="Mondo S."/>
            <person name="Pangilinan J."/>
            <person name="Riley R."/>
            <person name="Labutti K."/>
            <person name="Andreopoulos B."/>
            <person name="Lipzen A."/>
            <person name="Chen C."/>
            <person name="Yanf M."/>
            <person name="Daum C."/>
            <person name="Ng V."/>
            <person name="Clum A."/>
            <person name="Ohm R."/>
            <person name="Martin F."/>
            <person name="Silar P."/>
            <person name="Natvig D."/>
            <person name="Lalanne C."/>
            <person name="Gautier V."/>
            <person name="Ament-Velasquez S.L."/>
            <person name="Kruys A."/>
            <person name="Hutchinson M.I."/>
            <person name="Powell A.J."/>
            <person name="Barry K."/>
            <person name="Miller A.N."/>
            <person name="Grigoriev I.V."/>
            <person name="Debuchy R."/>
            <person name="Gladieux P."/>
            <person name="Thoren M.H."/>
            <person name="Johannesson H."/>
        </authorList>
    </citation>
    <scope>NUCLEOTIDE SEQUENCE</scope>
    <source>
        <strain evidence="11">CBS 538.74</strain>
    </source>
</reference>
<dbReference type="PROSITE" id="PS00624">
    <property type="entry name" value="GMC_OXRED_2"/>
    <property type="match status" value="1"/>
</dbReference>
<dbReference type="InterPro" id="IPR007867">
    <property type="entry name" value="GMC_OxRtase_C"/>
</dbReference>
<comment type="similarity">
    <text evidence="2 8">Belongs to the GMC oxidoreductase family.</text>
</comment>
<dbReference type="Gene3D" id="3.30.560.10">
    <property type="entry name" value="Glucose Oxidase, domain 3"/>
    <property type="match status" value="1"/>
</dbReference>
<evidence type="ECO:0000256" key="8">
    <source>
        <dbReference type="RuleBase" id="RU003968"/>
    </source>
</evidence>